<name>A0ABU9Z4V2_9HYPH</name>
<organism evidence="1 2">
    <name type="scientific">Methylorubrum rhodesianum</name>
    <dbReference type="NCBI Taxonomy" id="29427"/>
    <lineage>
        <taxon>Bacteria</taxon>
        <taxon>Pseudomonadati</taxon>
        <taxon>Pseudomonadota</taxon>
        <taxon>Alphaproteobacteria</taxon>
        <taxon>Hyphomicrobiales</taxon>
        <taxon>Methylobacteriaceae</taxon>
        <taxon>Methylorubrum</taxon>
    </lineage>
</organism>
<accession>A0ABU9Z4V2</accession>
<evidence type="ECO:0000313" key="1">
    <source>
        <dbReference type="EMBL" id="MEN3226085.1"/>
    </source>
</evidence>
<reference evidence="1 2" key="1">
    <citation type="journal article" date="2023" name="PLoS ONE">
        <title>Complete genome assembly of Hawai'i environmental nontuberculous mycobacteria reveals unexpected co-isolation with methylobacteria.</title>
        <authorList>
            <person name="Hendrix J."/>
            <person name="Epperson L.E."/>
            <person name="Tong E.I."/>
            <person name="Chan Y.L."/>
            <person name="Hasan N.A."/>
            <person name="Dawrs S.N."/>
            <person name="Norton G.J."/>
            <person name="Virdi R."/>
            <person name="Crooks J.L."/>
            <person name="Chan E.D."/>
            <person name="Honda J.R."/>
            <person name="Strong M."/>
        </authorList>
    </citation>
    <scope>NUCLEOTIDE SEQUENCE [LARGE SCALE GENOMIC DNA]</scope>
    <source>
        <strain evidence="1 2">NJH_HI01</strain>
    </source>
</reference>
<dbReference type="EMBL" id="JAQYXL010000001">
    <property type="protein sequence ID" value="MEN3226085.1"/>
    <property type="molecule type" value="Genomic_DNA"/>
</dbReference>
<dbReference type="Proteomes" id="UP001404845">
    <property type="component" value="Unassembled WGS sequence"/>
</dbReference>
<keyword evidence="2" id="KW-1185">Reference proteome</keyword>
<protein>
    <submittedName>
        <fullName evidence="1">Uncharacterized protein</fullName>
    </submittedName>
</protein>
<gene>
    <name evidence="1" type="ORF">PUR21_00075</name>
</gene>
<evidence type="ECO:0000313" key="2">
    <source>
        <dbReference type="Proteomes" id="UP001404845"/>
    </source>
</evidence>
<sequence>MPVFDAKSLTEQGDGEVLLATILHATPRARDEARARGRMRAERATMLAERESAASGAGLAAVTPVVILPVT</sequence>
<comment type="caution">
    <text evidence="1">The sequence shown here is derived from an EMBL/GenBank/DDBJ whole genome shotgun (WGS) entry which is preliminary data.</text>
</comment>
<proteinExistence type="predicted"/>
<dbReference type="RefSeq" id="WP_200671460.1">
    <property type="nucleotide sequence ID" value="NZ_JACWCW010000070.1"/>
</dbReference>